<dbReference type="SUPFAM" id="SSF48264">
    <property type="entry name" value="Cytochrome P450"/>
    <property type="match status" value="1"/>
</dbReference>
<keyword evidence="9" id="KW-0560">Oxidoreductase</keyword>
<evidence type="ECO:0000256" key="10">
    <source>
        <dbReference type="ARBA" id="ARBA00023004"/>
    </source>
</evidence>
<comment type="similarity">
    <text evidence="4">Belongs to the cytochrome P450 family.</text>
</comment>
<keyword evidence="5 13" id="KW-0349">Heme</keyword>
<dbReference type="OMA" id="WPHPETF"/>
<evidence type="ECO:0000256" key="6">
    <source>
        <dbReference type="ARBA" id="ARBA00022692"/>
    </source>
</evidence>
<dbReference type="GO" id="GO:0004497">
    <property type="term" value="F:monooxygenase activity"/>
    <property type="evidence" value="ECO:0007669"/>
    <property type="project" value="UniProtKB-KW"/>
</dbReference>
<dbReference type="STRING" id="945553.A0A0D2NIJ7"/>
<reference evidence="15" key="1">
    <citation type="submission" date="2014-04" db="EMBL/GenBank/DDBJ databases">
        <title>Evolutionary Origins and Diversification of the Mycorrhizal Mutualists.</title>
        <authorList>
            <consortium name="DOE Joint Genome Institute"/>
            <consortium name="Mycorrhizal Genomics Consortium"/>
            <person name="Kohler A."/>
            <person name="Kuo A."/>
            <person name="Nagy L.G."/>
            <person name="Floudas D."/>
            <person name="Copeland A."/>
            <person name="Barry K.W."/>
            <person name="Cichocki N."/>
            <person name="Veneault-Fourrey C."/>
            <person name="LaButti K."/>
            <person name="Lindquist E.A."/>
            <person name="Lipzen A."/>
            <person name="Lundell T."/>
            <person name="Morin E."/>
            <person name="Murat C."/>
            <person name="Riley R."/>
            <person name="Ohm R."/>
            <person name="Sun H."/>
            <person name="Tunlid A."/>
            <person name="Henrissat B."/>
            <person name="Grigoriev I.V."/>
            <person name="Hibbett D.S."/>
            <person name="Martin F."/>
        </authorList>
    </citation>
    <scope>NUCLEOTIDE SEQUENCE [LARGE SCALE GENOMIC DNA]</scope>
    <source>
        <strain evidence="15">FD-334 SS-4</strain>
    </source>
</reference>
<dbReference type="PRINTS" id="PR00463">
    <property type="entry name" value="EP450I"/>
</dbReference>
<keyword evidence="12" id="KW-0472">Membrane</keyword>
<comment type="subcellular location">
    <subcellularLocation>
        <location evidence="2">Membrane</location>
    </subcellularLocation>
</comment>
<evidence type="ECO:0000256" key="8">
    <source>
        <dbReference type="ARBA" id="ARBA00022989"/>
    </source>
</evidence>
<keyword evidence="11" id="KW-0503">Monooxygenase</keyword>
<dbReference type="AlphaFoldDB" id="A0A0D2NIJ7"/>
<dbReference type="GO" id="GO:0016705">
    <property type="term" value="F:oxidoreductase activity, acting on paired donors, with incorporation or reduction of molecular oxygen"/>
    <property type="evidence" value="ECO:0007669"/>
    <property type="project" value="InterPro"/>
</dbReference>
<evidence type="ECO:0000256" key="9">
    <source>
        <dbReference type="ARBA" id="ARBA00023002"/>
    </source>
</evidence>
<gene>
    <name evidence="14" type="ORF">HYPSUDRAFT_69642</name>
</gene>
<protein>
    <recommendedName>
        <fullName evidence="16">Cytochrome P450</fullName>
    </recommendedName>
</protein>
<dbReference type="InterPro" id="IPR050121">
    <property type="entry name" value="Cytochrome_P450_monoxygenase"/>
</dbReference>
<dbReference type="CDD" id="cd11069">
    <property type="entry name" value="CYP_FUM15-like"/>
    <property type="match status" value="1"/>
</dbReference>
<sequence length="545" mass="60810">MGLFAALGLFAVSWIAWKLLRHRLLPSPLNNIPGPASVSFLGGVYSKLFNNDAWEFHKYLYQTFDNTLLIEGILGEKELFTYDPKALHHIFVKDQNVFEESDQFIHVNTLLFGPGLLGTLGEQHRKQRKMLNPVFSIAHMREMVPIFYSIGYKLRNAFLNKIQNGPQEIEVVSWMTRTALELICQSGLGTSFDTLVDDTPPHPYATSAKTLIPTLSGPAMRYVTAFLLPRVSQIGPASFRRWVVNIFPWKTAHDVRDIIDVLHNTSVEIFESKMAALAQGDKALADQIGQGKDIMSILMRANMSASTEESLSRDELIGQMSSLMFAAMDTTSSALARLLHLLSLNQDVQDKLRQEINEAREAEGGDLPYDIIAHLPYLDAICRETLRLYPPLPLARRVARQDTILPLTTPIKGRDGKEIREVAVHKGTKVIIGIMASNINPKLWGPDANEWKPERWLSSLPEEVIAAHLPGVYSNLMTFIGGSRACIGFKFSQLEMKVILSLLVQSFRFSPSKAEIAWQTTGIVVPKVVGSDAKAPQLPLVVARA</sequence>
<keyword evidence="15" id="KW-1185">Reference proteome</keyword>
<evidence type="ECO:0000256" key="2">
    <source>
        <dbReference type="ARBA" id="ARBA00004370"/>
    </source>
</evidence>
<dbReference type="InterPro" id="IPR001128">
    <property type="entry name" value="Cyt_P450"/>
</dbReference>
<evidence type="ECO:0000256" key="3">
    <source>
        <dbReference type="ARBA" id="ARBA00004721"/>
    </source>
</evidence>
<dbReference type="GO" id="GO:0020037">
    <property type="term" value="F:heme binding"/>
    <property type="evidence" value="ECO:0007669"/>
    <property type="project" value="InterPro"/>
</dbReference>
<dbReference type="Proteomes" id="UP000054270">
    <property type="component" value="Unassembled WGS sequence"/>
</dbReference>
<dbReference type="EMBL" id="KN817585">
    <property type="protein sequence ID" value="KJA18719.1"/>
    <property type="molecule type" value="Genomic_DNA"/>
</dbReference>
<evidence type="ECO:0000256" key="13">
    <source>
        <dbReference type="PIRSR" id="PIRSR602401-1"/>
    </source>
</evidence>
<dbReference type="PANTHER" id="PTHR24305:SF166">
    <property type="entry name" value="CYTOCHROME P450 12A4, MITOCHONDRIAL-RELATED"/>
    <property type="match status" value="1"/>
</dbReference>
<dbReference type="InterPro" id="IPR036396">
    <property type="entry name" value="Cyt_P450_sf"/>
</dbReference>
<dbReference type="Gene3D" id="1.10.630.10">
    <property type="entry name" value="Cytochrome P450"/>
    <property type="match status" value="1"/>
</dbReference>
<evidence type="ECO:0000256" key="5">
    <source>
        <dbReference type="ARBA" id="ARBA00022617"/>
    </source>
</evidence>
<keyword evidence="10 13" id="KW-0408">Iron</keyword>
<evidence type="ECO:0000256" key="7">
    <source>
        <dbReference type="ARBA" id="ARBA00022723"/>
    </source>
</evidence>
<dbReference type="GO" id="GO:0016020">
    <property type="term" value="C:membrane"/>
    <property type="evidence" value="ECO:0007669"/>
    <property type="project" value="UniProtKB-SubCell"/>
</dbReference>
<proteinExistence type="inferred from homology"/>
<dbReference type="PRINTS" id="PR00385">
    <property type="entry name" value="P450"/>
</dbReference>
<dbReference type="GO" id="GO:0005506">
    <property type="term" value="F:iron ion binding"/>
    <property type="evidence" value="ECO:0007669"/>
    <property type="project" value="InterPro"/>
</dbReference>
<evidence type="ECO:0000313" key="14">
    <source>
        <dbReference type="EMBL" id="KJA18719.1"/>
    </source>
</evidence>
<evidence type="ECO:0008006" key="16">
    <source>
        <dbReference type="Google" id="ProtNLM"/>
    </source>
</evidence>
<accession>A0A0D2NIJ7</accession>
<organism evidence="14 15">
    <name type="scientific">Hypholoma sublateritium (strain FD-334 SS-4)</name>
    <dbReference type="NCBI Taxonomy" id="945553"/>
    <lineage>
        <taxon>Eukaryota</taxon>
        <taxon>Fungi</taxon>
        <taxon>Dikarya</taxon>
        <taxon>Basidiomycota</taxon>
        <taxon>Agaricomycotina</taxon>
        <taxon>Agaricomycetes</taxon>
        <taxon>Agaricomycetidae</taxon>
        <taxon>Agaricales</taxon>
        <taxon>Agaricineae</taxon>
        <taxon>Strophariaceae</taxon>
        <taxon>Hypholoma</taxon>
    </lineage>
</organism>
<keyword evidence="6" id="KW-0812">Transmembrane</keyword>
<dbReference type="PANTHER" id="PTHR24305">
    <property type="entry name" value="CYTOCHROME P450"/>
    <property type="match status" value="1"/>
</dbReference>
<dbReference type="OrthoDB" id="1470350at2759"/>
<evidence type="ECO:0000256" key="11">
    <source>
        <dbReference type="ARBA" id="ARBA00023033"/>
    </source>
</evidence>
<comment type="pathway">
    <text evidence="3">Secondary metabolite biosynthesis; terpenoid biosynthesis.</text>
</comment>
<feature type="binding site" description="axial binding residue" evidence="13">
    <location>
        <position position="486"/>
    </location>
    <ligand>
        <name>heme</name>
        <dbReference type="ChEBI" id="CHEBI:30413"/>
    </ligand>
    <ligandPart>
        <name>Fe</name>
        <dbReference type="ChEBI" id="CHEBI:18248"/>
    </ligandPart>
</feature>
<dbReference type="InterPro" id="IPR002401">
    <property type="entry name" value="Cyt_P450_E_grp-I"/>
</dbReference>
<evidence type="ECO:0000256" key="1">
    <source>
        <dbReference type="ARBA" id="ARBA00001971"/>
    </source>
</evidence>
<keyword evidence="8" id="KW-1133">Transmembrane helix</keyword>
<name>A0A0D2NIJ7_HYPSF</name>
<comment type="cofactor">
    <cofactor evidence="1 13">
        <name>heme</name>
        <dbReference type="ChEBI" id="CHEBI:30413"/>
    </cofactor>
</comment>
<dbReference type="Pfam" id="PF00067">
    <property type="entry name" value="p450"/>
    <property type="match status" value="1"/>
</dbReference>
<keyword evidence="7 13" id="KW-0479">Metal-binding</keyword>
<evidence type="ECO:0000313" key="15">
    <source>
        <dbReference type="Proteomes" id="UP000054270"/>
    </source>
</evidence>
<evidence type="ECO:0000256" key="12">
    <source>
        <dbReference type="ARBA" id="ARBA00023136"/>
    </source>
</evidence>
<evidence type="ECO:0000256" key="4">
    <source>
        <dbReference type="ARBA" id="ARBA00010617"/>
    </source>
</evidence>